<evidence type="ECO:0000256" key="1">
    <source>
        <dbReference type="ARBA" id="ARBA00004123"/>
    </source>
</evidence>
<proteinExistence type="predicted"/>
<dbReference type="SMART" id="SM00571">
    <property type="entry name" value="DDT"/>
    <property type="match status" value="1"/>
</dbReference>
<gene>
    <name evidence="5" type="ORF">RJT34_02731</name>
</gene>
<evidence type="ECO:0000313" key="5">
    <source>
        <dbReference type="EMBL" id="KAK7318034.1"/>
    </source>
</evidence>
<dbReference type="GO" id="GO:0006357">
    <property type="term" value="P:regulation of transcription by RNA polymerase II"/>
    <property type="evidence" value="ECO:0007669"/>
    <property type="project" value="InterPro"/>
</dbReference>
<evidence type="ECO:0000259" key="4">
    <source>
        <dbReference type="PROSITE" id="PS50827"/>
    </source>
</evidence>
<dbReference type="EMBL" id="JAYKXN010000001">
    <property type="protein sequence ID" value="KAK7318034.1"/>
    <property type="molecule type" value="Genomic_DNA"/>
</dbReference>
<dbReference type="PANTHER" id="PTHR36968">
    <property type="entry name" value="HOMEOBOX-DDT DOMAIN PROTEIN RLT2"/>
    <property type="match status" value="1"/>
</dbReference>
<dbReference type="Pfam" id="PF02791">
    <property type="entry name" value="DDT"/>
    <property type="match status" value="1"/>
</dbReference>
<organism evidence="5 6">
    <name type="scientific">Clitoria ternatea</name>
    <name type="common">Butterfly pea</name>
    <dbReference type="NCBI Taxonomy" id="43366"/>
    <lineage>
        <taxon>Eukaryota</taxon>
        <taxon>Viridiplantae</taxon>
        <taxon>Streptophyta</taxon>
        <taxon>Embryophyta</taxon>
        <taxon>Tracheophyta</taxon>
        <taxon>Spermatophyta</taxon>
        <taxon>Magnoliopsida</taxon>
        <taxon>eudicotyledons</taxon>
        <taxon>Gunneridae</taxon>
        <taxon>Pentapetalae</taxon>
        <taxon>rosids</taxon>
        <taxon>fabids</taxon>
        <taxon>Fabales</taxon>
        <taxon>Fabaceae</taxon>
        <taxon>Papilionoideae</taxon>
        <taxon>50 kb inversion clade</taxon>
        <taxon>NPAAA clade</taxon>
        <taxon>indigoferoid/millettioid clade</taxon>
        <taxon>Phaseoleae</taxon>
        <taxon>Clitoria</taxon>
    </lineage>
</organism>
<comment type="subcellular location">
    <subcellularLocation>
        <location evidence="1">Nucleus</location>
    </subcellularLocation>
</comment>
<evidence type="ECO:0000256" key="3">
    <source>
        <dbReference type="SAM" id="MobiDB-lite"/>
    </source>
</evidence>
<dbReference type="GO" id="GO:0005634">
    <property type="term" value="C:nucleus"/>
    <property type="evidence" value="ECO:0007669"/>
    <property type="project" value="UniProtKB-SubCell"/>
</dbReference>
<feature type="domain" description="DDT" evidence="4">
    <location>
        <begin position="317"/>
        <end position="376"/>
    </location>
</feature>
<dbReference type="InterPro" id="IPR018501">
    <property type="entry name" value="DDT_dom"/>
</dbReference>
<dbReference type="InterPro" id="IPR044977">
    <property type="entry name" value="RLT1-3"/>
</dbReference>
<comment type="caution">
    <text evidence="5">The sequence shown here is derived from an EMBL/GenBank/DDBJ whole genome shotgun (WGS) entry which is preliminary data.</text>
</comment>
<name>A0AAN9Q1V3_CLITE</name>
<dbReference type="Pfam" id="PF15612">
    <property type="entry name" value="WHIM1"/>
    <property type="match status" value="1"/>
</dbReference>
<dbReference type="Proteomes" id="UP001359559">
    <property type="component" value="Unassembled WGS sequence"/>
</dbReference>
<reference evidence="5 6" key="1">
    <citation type="submission" date="2024-01" db="EMBL/GenBank/DDBJ databases">
        <title>The genomes of 5 underutilized Papilionoideae crops provide insights into root nodulation and disease resistance.</title>
        <authorList>
            <person name="Yuan L."/>
        </authorList>
    </citation>
    <scope>NUCLEOTIDE SEQUENCE [LARGE SCALE GENOMIC DNA]</scope>
    <source>
        <strain evidence="5">LY-2023</strain>
        <tissue evidence="5">Leaf</tissue>
    </source>
</reference>
<keyword evidence="2" id="KW-0539">Nucleus</keyword>
<dbReference type="Pfam" id="PF15613">
    <property type="entry name" value="WSD"/>
    <property type="match status" value="1"/>
</dbReference>
<keyword evidence="6" id="KW-1185">Reference proteome</keyword>
<accession>A0AAN9Q1V3</accession>
<dbReference type="AlphaFoldDB" id="A0AAN9Q1V3"/>
<evidence type="ECO:0000256" key="2">
    <source>
        <dbReference type="ARBA" id="ARBA00023242"/>
    </source>
</evidence>
<feature type="compositionally biased region" description="Polar residues" evidence="3">
    <location>
        <begin position="553"/>
        <end position="565"/>
    </location>
</feature>
<evidence type="ECO:0000313" key="6">
    <source>
        <dbReference type="Proteomes" id="UP001359559"/>
    </source>
</evidence>
<dbReference type="PANTHER" id="PTHR36968:SF8">
    <property type="entry name" value="HOMEOBOX-DDT DOMAIN PROTEIN RLT3 ISOFORM X1"/>
    <property type="match status" value="1"/>
</dbReference>
<dbReference type="InterPro" id="IPR028941">
    <property type="entry name" value="WHIM2_dom"/>
</dbReference>
<feature type="region of interest" description="Disordered" evidence="3">
    <location>
        <begin position="533"/>
        <end position="565"/>
    </location>
</feature>
<feature type="region of interest" description="Disordered" evidence="3">
    <location>
        <begin position="806"/>
        <end position="828"/>
    </location>
</feature>
<sequence>MEGYGRYETQRDKVGNGAIVSSFTSSRARGGKGLSVIAAARNAPSSSEYDMAVTGKVKRKQKRKCLQELFTTDYIVSNVLRKDGPSLGQEFDYLPSGPKYFTSACQEDGGSSKRRKVSKSAIQSHPACNMKAPVKKHGIGKGLMTVWRATNPGAGDLPINFGFADREVPLISNSVRYKPVCENNRSRRTVNMNGMTTNKFQNKRNKLQDKRKHPMQRRVEELNLYMIQNQSPKEKCELVLDNAISEEGVDQISMLIDDEELELRELQERTNLLICSDHLAANTMLGRSLCKDVLVKFPPDTVKMKKPVRLQPWDSSPEIVKKLFKVFHFIYTYAMVVNICPFTLDEFVQAFHDKDSMLLGKIHVALLTLLLSDIEVELINGFSAHLNKSCNFLALLHSVESREYSLDFWRRSLNPLTWIEILRQVLVASGFGSKQGSLRREALSKELNLLVNYGLCPGTLKGELFKILLERGNVGCKVSELAKSMQIAELNLASTTEELESLICSTLSSDITLFEKISSTAYRLRMSTFAKDGDEFQSDTEDSGSVDDELNDTDTCSSGDDFESNSMNSNMRRLKHANSHINKNNTLKVYTEIDESHPGEVWLLGLMESEYSDLNIEEKLNALAALTDLLSSGSSIKRKDPTKVTADCTSSIQLHGSGAKIKRLVVRKPEPFWNQKVVNLNSDPCPVDSSSLISRFHNHEPSFEMGKGSTISHPIQSVFLGSDRRYNRYWLFLGPCNVDDPGHRRVYFESSEDGHWEVIDTEEALCALLSVLDDRGKREAHLIKSLEKRHASLCRYMSRINANSTGMGCTSHSDQSEPDMVTDDSYSPTSDVDNLNLPETAKVSLPSAGAVIIEAGKKGEEQIKKWIRVQEYDSWIWNFFYSDLNVVKYGRRSYLDSLARCKSCHDLYWRDERHCKICHMTFELDFDLEERYAIHIATCREKEDNNTFPNHKVLPSQIQSLKAAIYAIESVMPEDALVGAWRKSAHKLWVKRLRRTSTLVELLQVLADFVGAINEDWLFQCKFPHCVVEEIITYFASMPRTSSALALWLVKLDAIIAPYLDRAHPQKKQGISGEVISEVEQVLLKERDSEGILERWNGTPMEEMGEEVGEGWGCGGFVSGVGCFQCNEDIRYVWLSLSGQLSPQ</sequence>
<dbReference type="InterPro" id="IPR028942">
    <property type="entry name" value="WHIM1_dom"/>
</dbReference>
<feature type="compositionally biased region" description="Acidic residues" evidence="3">
    <location>
        <begin position="535"/>
        <end position="552"/>
    </location>
</feature>
<protein>
    <recommendedName>
        <fullName evidence="4">DDT domain-containing protein</fullName>
    </recommendedName>
</protein>
<dbReference type="PROSITE" id="PS50827">
    <property type="entry name" value="DDT"/>
    <property type="match status" value="1"/>
</dbReference>